<keyword evidence="3" id="KW-1185">Reference proteome</keyword>
<feature type="signal peptide" evidence="1">
    <location>
        <begin position="1"/>
        <end position="20"/>
    </location>
</feature>
<evidence type="ECO:0000256" key="1">
    <source>
        <dbReference type="SAM" id="SignalP"/>
    </source>
</evidence>
<dbReference type="AlphaFoldDB" id="A0AAU9JE39"/>
<dbReference type="EMBL" id="CAJZBQ010000031">
    <property type="protein sequence ID" value="CAG9322334.1"/>
    <property type="molecule type" value="Genomic_DNA"/>
</dbReference>
<organism evidence="2 3">
    <name type="scientific">Blepharisma stoltei</name>
    <dbReference type="NCBI Taxonomy" id="1481888"/>
    <lineage>
        <taxon>Eukaryota</taxon>
        <taxon>Sar</taxon>
        <taxon>Alveolata</taxon>
        <taxon>Ciliophora</taxon>
        <taxon>Postciliodesmatophora</taxon>
        <taxon>Heterotrichea</taxon>
        <taxon>Heterotrichida</taxon>
        <taxon>Blepharismidae</taxon>
        <taxon>Blepharisma</taxon>
    </lineage>
</organism>
<proteinExistence type="predicted"/>
<gene>
    <name evidence="2" type="ORF">BSTOLATCC_MIC31359</name>
</gene>
<feature type="chain" id="PRO_5043526956" evidence="1">
    <location>
        <begin position="21"/>
        <end position="308"/>
    </location>
</feature>
<keyword evidence="1" id="KW-0732">Signal</keyword>
<name>A0AAU9JE39_9CILI</name>
<dbReference type="Proteomes" id="UP001162131">
    <property type="component" value="Unassembled WGS sequence"/>
</dbReference>
<comment type="caution">
    <text evidence="2">The sequence shown here is derived from an EMBL/GenBank/DDBJ whole genome shotgun (WGS) entry which is preliminary data.</text>
</comment>
<sequence>MQRMLFVFLGLACLSAAVHSEPTPADALNFVKGLLSGLQANPEIEGTCQTQLNSESALVQEIVSNFQSILHFNFEDTQTLITNLKAFASSLHQIAPACNLEALEKQLIQILNPSTGLSILMTNYFKHSSEIHADMKVLTACSADYAVCGQSLGNAIQLLVGWTLTAGANPTPNYDFFNGLLAGLAKNGVSKCVADFTGLEPQFTQISNYIKKLEGGDIFVLHTMLNLVVKIEDEIFSWNADCNYTALIAILKGLGTQSGTNQVVTNYLQSFSTINNDFLSLGNGKCESPYECGHNLGEGIRLLLGWGI</sequence>
<evidence type="ECO:0000313" key="2">
    <source>
        <dbReference type="EMBL" id="CAG9322334.1"/>
    </source>
</evidence>
<evidence type="ECO:0000313" key="3">
    <source>
        <dbReference type="Proteomes" id="UP001162131"/>
    </source>
</evidence>
<accession>A0AAU9JE39</accession>
<protein>
    <submittedName>
        <fullName evidence="2">Uncharacterized protein</fullName>
    </submittedName>
</protein>
<reference evidence="2" key="1">
    <citation type="submission" date="2021-09" db="EMBL/GenBank/DDBJ databases">
        <authorList>
            <consortium name="AG Swart"/>
            <person name="Singh M."/>
            <person name="Singh A."/>
            <person name="Seah K."/>
            <person name="Emmerich C."/>
        </authorList>
    </citation>
    <scope>NUCLEOTIDE SEQUENCE</scope>
    <source>
        <strain evidence="2">ATCC30299</strain>
    </source>
</reference>